<keyword evidence="3" id="KW-1185">Reference proteome</keyword>
<dbReference type="SMART" id="SM00458">
    <property type="entry name" value="RICIN"/>
    <property type="match status" value="2"/>
</dbReference>
<dbReference type="GO" id="GO:0005212">
    <property type="term" value="F:structural constituent of eye lens"/>
    <property type="evidence" value="ECO:0007669"/>
    <property type="project" value="TreeGrafter"/>
</dbReference>
<comment type="caution">
    <text evidence="2">The sequence shown here is derived from an EMBL/GenBank/DDBJ whole genome shotgun (WGS) entry which is preliminary data.</text>
</comment>
<dbReference type="Gene3D" id="2.80.10.50">
    <property type="match status" value="2"/>
</dbReference>
<feature type="domain" description="Ricin B lectin" evidence="1">
    <location>
        <begin position="136"/>
        <end position="260"/>
    </location>
</feature>
<dbReference type="PROSITE" id="PS50231">
    <property type="entry name" value="RICIN_B_LECTIN"/>
    <property type="match status" value="2"/>
</dbReference>
<organism evidence="2 3">
    <name type="scientific">Ridgeia piscesae</name>
    <name type="common">Tubeworm</name>
    <dbReference type="NCBI Taxonomy" id="27915"/>
    <lineage>
        <taxon>Eukaryota</taxon>
        <taxon>Metazoa</taxon>
        <taxon>Spiralia</taxon>
        <taxon>Lophotrochozoa</taxon>
        <taxon>Annelida</taxon>
        <taxon>Polychaeta</taxon>
        <taxon>Sedentaria</taxon>
        <taxon>Canalipalpata</taxon>
        <taxon>Sabellida</taxon>
        <taxon>Siboglinidae</taxon>
        <taxon>Ridgeia</taxon>
    </lineage>
</organism>
<evidence type="ECO:0000313" key="2">
    <source>
        <dbReference type="EMBL" id="KAK2176824.1"/>
    </source>
</evidence>
<dbReference type="GO" id="GO:0007601">
    <property type="term" value="P:visual perception"/>
    <property type="evidence" value="ECO:0007669"/>
    <property type="project" value="TreeGrafter"/>
</dbReference>
<dbReference type="PANTHER" id="PTHR11818:SF11">
    <property type="entry name" value="BETA-CRYSTALLIN B2"/>
    <property type="match status" value="1"/>
</dbReference>
<proteinExistence type="predicted"/>
<reference evidence="2" key="1">
    <citation type="journal article" date="2023" name="Mol. Biol. Evol.">
        <title>Third-Generation Sequencing Reveals the Adaptive Role of the Epigenome in Three Deep-Sea Polychaetes.</title>
        <authorList>
            <person name="Perez M."/>
            <person name="Aroh O."/>
            <person name="Sun Y."/>
            <person name="Lan Y."/>
            <person name="Juniper S.K."/>
            <person name="Young C.R."/>
            <person name="Angers B."/>
            <person name="Qian P.Y."/>
        </authorList>
    </citation>
    <scope>NUCLEOTIDE SEQUENCE</scope>
    <source>
        <strain evidence="2">R07B-5</strain>
    </source>
</reference>
<sequence>MCEGKFFIIRSQLNGLVLDVKDNTCFPGNHVVTWEQNCGDNQLWYEDSISGVIRSKLDDSFVLEVQDNTLVVSPFCPDACMQRWQAAGDRVMNRDNPAMVLDVADHDCEPGARVCSWDFNGGPNQMWSFEYQPAVYCYIRSELNCKVLDVKGADPSPDTKAIMYERKDCPEDNQLWWEDSQGVIRSKMTDFALDTTDGSARMRPYDSCNAGQQWVKVANKILNKFNPGSCLDIKGADPDDGAKLISYEYSGQSNQHWSFDYI</sequence>
<dbReference type="Proteomes" id="UP001209878">
    <property type="component" value="Unassembled WGS sequence"/>
</dbReference>
<dbReference type="InterPro" id="IPR000772">
    <property type="entry name" value="Ricin_B_lectin"/>
</dbReference>
<dbReference type="PANTHER" id="PTHR11818">
    <property type="entry name" value="BETA/GAMMA CRYSTALLIN"/>
    <property type="match status" value="1"/>
</dbReference>
<dbReference type="Pfam" id="PF00652">
    <property type="entry name" value="Ricin_B_lectin"/>
    <property type="match status" value="2"/>
</dbReference>
<dbReference type="CDD" id="cd23449">
    <property type="entry name" value="beta-trefoil_Ricin_EW29-like"/>
    <property type="match status" value="2"/>
</dbReference>
<evidence type="ECO:0000259" key="1">
    <source>
        <dbReference type="SMART" id="SM00458"/>
    </source>
</evidence>
<accession>A0AAD9KSG1</accession>
<name>A0AAD9KSG1_RIDPI</name>
<dbReference type="SUPFAM" id="SSF50370">
    <property type="entry name" value="Ricin B-like lectins"/>
    <property type="match status" value="2"/>
</dbReference>
<evidence type="ECO:0000313" key="3">
    <source>
        <dbReference type="Proteomes" id="UP001209878"/>
    </source>
</evidence>
<dbReference type="InterPro" id="IPR035992">
    <property type="entry name" value="Ricin_B-like_lectins"/>
</dbReference>
<dbReference type="EMBL" id="JAODUO010000636">
    <property type="protein sequence ID" value="KAK2176824.1"/>
    <property type="molecule type" value="Genomic_DNA"/>
</dbReference>
<feature type="domain" description="Ricin B lectin" evidence="1">
    <location>
        <begin position="3"/>
        <end position="130"/>
    </location>
</feature>
<protein>
    <recommendedName>
        <fullName evidence="1">Ricin B lectin domain-containing protein</fullName>
    </recommendedName>
</protein>
<dbReference type="InterPro" id="IPR050252">
    <property type="entry name" value="Beta/Gamma-Crystallin"/>
</dbReference>
<gene>
    <name evidence="2" type="ORF">NP493_636g00025</name>
</gene>
<dbReference type="AlphaFoldDB" id="A0AAD9KSG1"/>